<dbReference type="GO" id="GO:0006805">
    <property type="term" value="P:xenobiotic metabolic process"/>
    <property type="evidence" value="ECO:0007669"/>
    <property type="project" value="TreeGrafter"/>
</dbReference>
<dbReference type="InterPro" id="IPR036396">
    <property type="entry name" value="Cyt_P450_sf"/>
</dbReference>
<sequence length="500" mass="57734">MMSDFSISFPLTFNAQALLMVVATYLILLHIFRYVSGPANLPPGPVGYPVVGVLPLMRHMPHLTVQRWWQRYGDICSMYMGSRLVVILNSVDVMRECFVNQSDVFAGRPWNYFRKLTKNKGIVFTEGEVWREHRRFTMSCLRDFGMGKVCLEPKLHEETRCFLNELAKHSGEPFDITTYLPKTVSNVICSIIYGSRFDYNDDVFVANIDALEESVRKQTMLGIINFLPFLEVLPKILPTDKVLMRNVNMRDEYAQWQLDRHRESLDVENPRDFIDAYLTRMQNMLEQAKSSTFHESHLRRTIQDLFISGSETVTTTLKWSFLFMVLHRDVQQKVFDEIDRVVGSGRLPTMKDKTRMPYTQATIMECQRVGNIALFSVPRCTLADCVVNGYNIPKGTWVFVNRWGVHKAPQYWTRPNVFDPTRFLNKDNEVVWPDTFIPFGMGPRSCPGESLAKMELFIFFTAVLQAFRLELPDGAPTPSLEPSVGLNMSPQKYFVCATLR</sequence>
<evidence type="ECO:0000256" key="2">
    <source>
        <dbReference type="ARBA" id="ARBA00010617"/>
    </source>
</evidence>
<proteinExistence type="inferred from homology"/>
<dbReference type="GO" id="GO:0005506">
    <property type="term" value="F:iron ion binding"/>
    <property type="evidence" value="ECO:0007669"/>
    <property type="project" value="InterPro"/>
</dbReference>
<keyword evidence="4 8" id="KW-0560">Oxidoreductase</keyword>
<dbReference type="GO" id="GO:0006082">
    <property type="term" value="P:organic acid metabolic process"/>
    <property type="evidence" value="ECO:0007669"/>
    <property type="project" value="TreeGrafter"/>
</dbReference>
<keyword evidence="7 8" id="KW-0349">Heme</keyword>
<dbReference type="InterPro" id="IPR001128">
    <property type="entry name" value="Cyt_P450"/>
</dbReference>
<dbReference type="InterPro" id="IPR002401">
    <property type="entry name" value="Cyt_P450_E_grp-I"/>
</dbReference>
<dbReference type="InterPro" id="IPR017972">
    <property type="entry name" value="Cyt_P450_CS"/>
</dbReference>
<evidence type="ECO:0000313" key="11">
    <source>
        <dbReference type="Proteomes" id="UP001209878"/>
    </source>
</evidence>
<protein>
    <recommendedName>
        <fullName evidence="12">Cytochrome P450</fullName>
    </recommendedName>
</protein>
<dbReference type="GO" id="GO:0005737">
    <property type="term" value="C:cytoplasm"/>
    <property type="evidence" value="ECO:0007669"/>
    <property type="project" value="TreeGrafter"/>
</dbReference>
<comment type="cofactor">
    <cofactor evidence="7">
        <name>heme</name>
        <dbReference type="ChEBI" id="CHEBI:30413"/>
    </cofactor>
</comment>
<reference evidence="10" key="1">
    <citation type="journal article" date="2023" name="Mol. Biol. Evol.">
        <title>Third-Generation Sequencing Reveals the Adaptive Role of the Epigenome in Three Deep-Sea Polychaetes.</title>
        <authorList>
            <person name="Perez M."/>
            <person name="Aroh O."/>
            <person name="Sun Y."/>
            <person name="Lan Y."/>
            <person name="Juniper S.K."/>
            <person name="Young C.R."/>
            <person name="Angers B."/>
            <person name="Qian P.Y."/>
        </authorList>
    </citation>
    <scope>NUCLEOTIDE SEQUENCE</scope>
    <source>
        <strain evidence="10">R07B-5</strain>
    </source>
</reference>
<keyword evidence="3 7" id="KW-0479">Metal-binding</keyword>
<dbReference type="Gene3D" id="1.10.630.10">
    <property type="entry name" value="Cytochrome P450"/>
    <property type="match status" value="1"/>
</dbReference>
<dbReference type="EMBL" id="JAODUO010000263">
    <property type="protein sequence ID" value="KAK2184502.1"/>
    <property type="molecule type" value="Genomic_DNA"/>
</dbReference>
<evidence type="ECO:0000256" key="9">
    <source>
        <dbReference type="SAM" id="Phobius"/>
    </source>
</evidence>
<dbReference type="PRINTS" id="PR00385">
    <property type="entry name" value="P450"/>
</dbReference>
<dbReference type="InterPro" id="IPR050182">
    <property type="entry name" value="Cytochrome_P450_fam2"/>
</dbReference>
<dbReference type="SUPFAM" id="SSF48264">
    <property type="entry name" value="Cytochrome P450"/>
    <property type="match status" value="1"/>
</dbReference>
<dbReference type="Pfam" id="PF00067">
    <property type="entry name" value="p450"/>
    <property type="match status" value="1"/>
</dbReference>
<dbReference type="PANTHER" id="PTHR24300:SF403">
    <property type="entry name" value="CYTOCHROME P450 306A1"/>
    <property type="match status" value="1"/>
</dbReference>
<keyword evidence="9" id="KW-0812">Transmembrane</keyword>
<evidence type="ECO:0000256" key="7">
    <source>
        <dbReference type="PIRSR" id="PIRSR602401-1"/>
    </source>
</evidence>
<dbReference type="GO" id="GO:0016020">
    <property type="term" value="C:membrane"/>
    <property type="evidence" value="ECO:0007669"/>
    <property type="project" value="UniProtKB-SubCell"/>
</dbReference>
<dbReference type="PROSITE" id="PS00086">
    <property type="entry name" value="CYTOCHROME_P450"/>
    <property type="match status" value="1"/>
</dbReference>
<feature type="binding site" description="axial binding residue" evidence="7">
    <location>
        <position position="446"/>
    </location>
    <ligand>
        <name>heme</name>
        <dbReference type="ChEBI" id="CHEBI:30413"/>
    </ligand>
    <ligandPart>
        <name>Fe</name>
        <dbReference type="ChEBI" id="CHEBI:18248"/>
    </ligandPart>
</feature>
<dbReference type="AlphaFoldDB" id="A0AAD9UCK5"/>
<comment type="caution">
    <text evidence="10">The sequence shown here is derived from an EMBL/GenBank/DDBJ whole genome shotgun (WGS) entry which is preliminary data.</text>
</comment>
<evidence type="ECO:0000256" key="6">
    <source>
        <dbReference type="ARBA" id="ARBA00023136"/>
    </source>
</evidence>
<dbReference type="GO" id="GO:0016712">
    <property type="term" value="F:oxidoreductase activity, acting on paired donors, with incorporation or reduction of molecular oxygen, reduced flavin or flavoprotein as one donor, and incorporation of one atom of oxygen"/>
    <property type="evidence" value="ECO:0007669"/>
    <property type="project" value="TreeGrafter"/>
</dbReference>
<evidence type="ECO:0000313" key="10">
    <source>
        <dbReference type="EMBL" id="KAK2184502.1"/>
    </source>
</evidence>
<comment type="similarity">
    <text evidence="2 8">Belongs to the cytochrome P450 family.</text>
</comment>
<dbReference type="PANTHER" id="PTHR24300">
    <property type="entry name" value="CYTOCHROME P450 508A4-RELATED"/>
    <property type="match status" value="1"/>
</dbReference>
<keyword evidence="11" id="KW-1185">Reference proteome</keyword>
<name>A0AAD9UCK5_RIDPI</name>
<dbReference type="GO" id="GO:0008395">
    <property type="term" value="F:steroid hydroxylase activity"/>
    <property type="evidence" value="ECO:0007669"/>
    <property type="project" value="TreeGrafter"/>
</dbReference>
<dbReference type="GO" id="GO:0020037">
    <property type="term" value="F:heme binding"/>
    <property type="evidence" value="ECO:0007669"/>
    <property type="project" value="InterPro"/>
</dbReference>
<keyword evidence="6 9" id="KW-0472">Membrane</keyword>
<accession>A0AAD9UCK5</accession>
<keyword evidence="5 7" id="KW-0408">Iron</keyword>
<comment type="subcellular location">
    <subcellularLocation>
        <location evidence="1">Membrane</location>
    </subcellularLocation>
</comment>
<evidence type="ECO:0000256" key="3">
    <source>
        <dbReference type="ARBA" id="ARBA00022723"/>
    </source>
</evidence>
<evidence type="ECO:0000256" key="4">
    <source>
        <dbReference type="ARBA" id="ARBA00023002"/>
    </source>
</evidence>
<evidence type="ECO:0000256" key="8">
    <source>
        <dbReference type="RuleBase" id="RU000461"/>
    </source>
</evidence>
<keyword evidence="9" id="KW-1133">Transmembrane helix</keyword>
<dbReference type="FunFam" id="1.10.630.10:FF:000004">
    <property type="entry name" value="cytochrome P450 2D15 isoform X1"/>
    <property type="match status" value="1"/>
</dbReference>
<dbReference type="Proteomes" id="UP001209878">
    <property type="component" value="Unassembled WGS sequence"/>
</dbReference>
<evidence type="ECO:0008006" key="12">
    <source>
        <dbReference type="Google" id="ProtNLM"/>
    </source>
</evidence>
<evidence type="ECO:0000256" key="1">
    <source>
        <dbReference type="ARBA" id="ARBA00004370"/>
    </source>
</evidence>
<organism evidence="10 11">
    <name type="scientific">Ridgeia piscesae</name>
    <name type="common">Tubeworm</name>
    <dbReference type="NCBI Taxonomy" id="27915"/>
    <lineage>
        <taxon>Eukaryota</taxon>
        <taxon>Metazoa</taxon>
        <taxon>Spiralia</taxon>
        <taxon>Lophotrochozoa</taxon>
        <taxon>Annelida</taxon>
        <taxon>Polychaeta</taxon>
        <taxon>Sedentaria</taxon>
        <taxon>Canalipalpata</taxon>
        <taxon>Sabellida</taxon>
        <taxon>Siboglinidae</taxon>
        <taxon>Ridgeia</taxon>
    </lineage>
</organism>
<dbReference type="PRINTS" id="PR00463">
    <property type="entry name" value="EP450I"/>
</dbReference>
<gene>
    <name evidence="10" type="ORF">NP493_262g00013</name>
</gene>
<keyword evidence="8" id="KW-0503">Monooxygenase</keyword>
<evidence type="ECO:0000256" key="5">
    <source>
        <dbReference type="ARBA" id="ARBA00023004"/>
    </source>
</evidence>
<feature type="transmembrane region" description="Helical" evidence="9">
    <location>
        <begin position="12"/>
        <end position="32"/>
    </location>
</feature>